<dbReference type="GO" id="GO:0003848">
    <property type="term" value="F:2-amino-4-hydroxy-6-hydroxymethyldihydropteridine diphosphokinase activity"/>
    <property type="evidence" value="ECO:0007669"/>
    <property type="project" value="UniProtKB-EC"/>
</dbReference>
<dbReference type="OrthoDB" id="9808041at2"/>
<reference evidence="14 15" key="1">
    <citation type="submission" date="2019-01" db="EMBL/GenBank/DDBJ databases">
        <title>Pseudolysobacter antarctica gen. nov., sp. nov., isolated from Fildes Peninsula, Antarctica.</title>
        <authorList>
            <person name="Wei Z."/>
            <person name="Peng F."/>
        </authorList>
    </citation>
    <scope>NUCLEOTIDE SEQUENCE [LARGE SCALE GENOMIC DNA]</scope>
    <source>
        <strain evidence="14 15">AQ6-296</strain>
    </source>
</reference>
<dbReference type="Proteomes" id="UP000291562">
    <property type="component" value="Chromosome"/>
</dbReference>
<dbReference type="UniPathway" id="UPA00077">
    <property type="reaction ID" value="UER00155"/>
</dbReference>
<dbReference type="NCBIfam" id="TIGR01498">
    <property type="entry name" value="folK"/>
    <property type="match status" value="1"/>
</dbReference>
<evidence type="ECO:0000256" key="11">
    <source>
        <dbReference type="ARBA" id="ARBA00029766"/>
    </source>
</evidence>
<keyword evidence="6" id="KW-0547">Nucleotide-binding</keyword>
<evidence type="ECO:0000256" key="4">
    <source>
        <dbReference type="ARBA" id="ARBA00016218"/>
    </source>
</evidence>
<dbReference type="InterPro" id="IPR000550">
    <property type="entry name" value="Hppk"/>
</dbReference>
<dbReference type="PROSITE" id="PS00794">
    <property type="entry name" value="HPPK"/>
    <property type="match status" value="1"/>
</dbReference>
<dbReference type="EC" id="2.7.6.3" evidence="3"/>
<evidence type="ECO:0000313" key="15">
    <source>
        <dbReference type="Proteomes" id="UP000291562"/>
    </source>
</evidence>
<keyword evidence="5 14" id="KW-0808">Transferase</keyword>
<evidence type="ECO:0000256" key="10">
    <source>
        <dbReference type="ARBA" id="ARBA00029409"/>
    </source>
</evidence>
<proteinExistence type="inferred from homology"/>
<evidence type="ECO:0000259" key="13">
    <source>
        <dbReference type="PROSITE" id="PS00794"/>
    </source>
</evidence>
<evidence type="ECO:0000256" key="2">
    <source>
        <dbReference type="ARBA" id="ARBA00005810"/>
    </source>
</evidence>
<dbReference type="Pfam" id="PF01288">
    <property type="entry name" value="HPPK"/>
    <property type="match status" value="1"/>
</dbReference>
<evidence type="ECO:0000313" key="14">
    <source>
        <dbReference type="EMBL" id="QBB72671.1"/>
    </source>
</evidence>
<dbReference type="RefSeq" id="WP_129836830.1">
    <property type="nucleotide sequence ID" value="NZ_CP035704.1"/>
</dbReference>
<dbReference type="InterPro" id="IPR035907">
    <property type="entry name" value="Hppk_sf"/>
</dbReference>
<keyword evidence="7 14" id="KW-0418">Kinase</keyword>
<keyword evidence="9" id="KW-0289">Folate biosynthesis</keyword>
<gene>
    <name evidence="14" type="primary">folK</name>
    <name evidence="14" type="ORF">ELE36_11450</name>
</gene>
<dbReference type="AlphaFoldDB" id="A0A411HQ92"/>
<evidence type="ECO:0000256" key="7">
    <source>
        <dbReference type="ARBA" id="ARBA00022777"/>
    </source>
</evidence>
<dbReference type="CDD" id="cd00483">
    <property type="entry name" value="HPPK"/>
    <property type="match status" value="1"/>
</dbReference>
<evidence type="ECO:0000256" key="1">
    <source>
        <dbReference type="ARBA" id="ARBA00005051"/>
    </source>
</evidence>
<comment type="similarity">
    <text evidence="2">Belongs to the HPPK family.</text>
</comment>
<dbReference type="GO" id="GO:0046654">
    <property type="term" value="P:tetrahydrofolate biosynthetic process"/>
    <property type="evidence" value="ECO:0007669"/>
    <property type="project" value="UniProtKB-UniPathway"/>
</dbReference>
<evidence type="ECO:0000256" key="6">
    <source>
        <dbReference type="ARBA" id="ARBA00022741"/>
    </source>
</evidence>
<dbReference type="PANTHER" id="PTHR43071">
    <property type="entry name" value="2-AMINO-4-HYDROXY-6-HYDROXYMETHYLDIHYDROPTERIDINE PYROPHOSPHOKINASE"/>
    <property type="match status" value="1"/>
</dbReference>
<dbReference type="PANTHER" id="PTHR43071:SF1">
    <property type="entry name" value="2-AMINO-4-HYDROXY-6-HYDROXYMETHYLDIHYDROPTERIDINE PYROPHOSPHOKINASE"/>
    <property type="match status" value="1"/>
</dbReference>
<comment type="function">
    <text evidence="10">Catalyzes the transfer of pyrophosphate from adenosine triphosphate (ATP) to 6-hydroxymethyl-7,8-dihydropterin, an enzymatic step in folate biosynthesis pathway.</text>
</comment>
<dbReference type="GO" id="GO:0046656">
    <property type="term" value="P:folic acid biosynthetic process"/>
    <property type="evidence" value="ECO:0007669"/>
    <property type="project" value="UniProtKB-KW"/>
</dbReference>
<evidence type="ECO:0000256" key="12">
    <source>
        <dbReference type="ARBA" id="ARBA00033413"/>
    </source>
</evidence>
<dbReference type="Gene3D" id="3.30.70.560">
    <property type="entry name" value="7,8-Dihydro-6-hydroxymethylpterin-pyrophosphokinase HPPK"/>
    <property type="match status" value="1"/>
</dbReference>
<dbReference type="KEGG" id="xbc:ELE36_11450"/>
<protein>
    <recommendedName>
        <fullName evidence="4">2-amino-4-hydroxy-6-hydroxymethyldihydropteridine pyrophosphokinase</fullName>
        <ecNumber evidence="3">2.7.6.3</ecNumber>
    </recommendedName>
    <alternativeName>
        <fullName evidence="11">6-hydroxymethyl-7,8-dihydropterin pyrophosphokinase</fullName>
    </alternativeName>
    <alternativeName>
        <fullName evidence="12">7,8-dihydro-6-hydroxymethylpterin-pyrophosphokinase</fullName>
    </alternativeName>
</protein>
<dbReference type="GO" id="GO:0016301">
    <property type="term" value="F:kinase activity"/>
    <property type="evidence" value="ECO:0007669"/>
    <property type="project" value="UniProtKB-KW"/>
</dbReference>
<feature type="domain" description="7,8-dihydro-6-hydroxymethylpterin-pyrophosphokinase" evidence="13">
    <location>
        <begin position="89"/>
        <end position="100"/>
    </location>
</feature>
<sequence length="172" mass="19347">MQIAYIGLGSNLSEPEIQLQRALQALEQLPQSRLRRSSHFYRTPPWGEIAQPDFVNAVAEIETTLAPRVLLDALLAIENDFGRKRGEQRWGPRIIDLDLLSYANCTIIESGLQLPHPRMHERAFVLLPLAELAPSMRITEYGTVEELCRLVDVQGCQVLQKVDCPVQSSISS</sequence>
<name>A0A411HQ92_9GAMM</name>
<accession>A0A411HQ92</accession>
<dbReference type="GO" id="GO:0005524">
    <property type="term" value="F:ATP binding"/>
    <property type="evidence" value="ECO:0007669"/>
    <property type="project" value="UniProtKB-KW"/>
</dbReference>
<comment type="pathway">
    <text evidence="1">Cofactor biosynthesis; tetrahydrofolate biosynthesis; 2-amino-4-hydroxy-6-hydroxymethyl-7,8-dihydropteridine diphosphate from 7,8-dihydroneopterin triphosphate: step 4/4.</text>
</comment>
<evidence type="ECO:0000256" key="3">
    <source>
        <dbReference type="ARBA" id="ARBA00013253"/>
    </source>
</evidence>
<keyword evidence="8" id="KW-0067">ATP-binding</keyword>
<dbReference type="EMBL" id="CP035704">
    <property type="protein sequence ID" value="QBB72671.1"/>
    <property type="molecule type" value="Genomic_DNA"/>
</dbReference>
<evidence type="ECO:0000256" key="8">
    <source>
        <dbReference type="ARBA" id="ARBA00022840"/>
    </source>
</evidence>
<dbReference type="SUPFAM" id="SSF55083">
    <property type="entry name" value="6-hydroxymethyl-7,8-dihydropterin pyrophosphokinase, HPPK"/>
    <property type="match status" value="1"/>
</dbReference>
<evidence type="ECO:0000256" key="9">
    <source>
        <dbReference type="ARBA" id="ARBA00022909"/>
    </source>
</evidence>
<keyword evidence="15" id="KW-1185">Reference proteome</keyword>
<organism evidence="14 15">
    <name type="scientific">Pseudolysobacter antarcticus</name>
    <dbReference type="NCBI Taxonomy" id="2511995"/>
    <lineage>
        <taxon>Bacteria</taxon>
        <taxon>Pseudomonadati</taxon>
        <taxon>Pseudomonadota</taxon>
        <taxon>Gammaproteobacteria</taxon>
        <taxon>Lysobacterales</taxon>
        <taxon>Rhodanobacteraceae</taxon>
        <taxon>Pseudolysobacter</taxon>
    </lineage>
</organism>
<evidence type="ECO:0000256" key="5">
    <source>
        <dbReference type="ARBA" id="ARBA00022679"/>
    </source>
</evidence>